<dbReference type="AlphaFoldDB" id="A0A915ZW66"/>
<organism evidence="2 3">
    <name type="scientific">Rhizophagus irregularis</name>
    <dbReference type="NCBI Taxonomy" id="588596"/>
    <lineage>
        <taxon>Eukaryota</taxon>
        <taxon>Fungi</taxon>
        <taxon>Fungi incertae sedis</taxon>
        <taxon>Mucoromycota</taxon>
        <taxon>Glomeromycotina</taxon>
        <taxon>Glomeromycetes</taxon>
        <taxon>Glomerales</taxon>
        <taxon>Glomeraceae</taxon>
        <taxon>Rhizophagus</taxon>
    </lineage>
</organism>
<sequence>MNLSRQYILVVLERFEEFRQDYSPKPRTAGKQRAHFETLTNPVSDAICETPSTSSTIKTQTNDQSTPKDTPLVFTGKATDYYTSDGEYAQRNLDNVLIDDKGLMNHASFYLIKILRPLRITTFIPVDGKVYSTDRNNNRTLLDKGSKEWYAELTRRESSNINKVQQTNSLGTSVKKLDQERINVSRDSNEHHVYRLTSYFTKRKKATTDSDKLKELNSQYEEFQLAHPILFNTKDAQNNDASTSLGKHSKKQKMDISHEVPSDPFSGSTVGTNLN</sequence>
<dbReference type="OrthoDB" id="2363954at2759"/>
<reference evidence="2" key="1">
    <citation type="submission" date="2020-05" db="EMBL/GenBank/DDBJ databases">
        <authorList>
            <person name="Rincon C."/>
            <person name="Sanders R I."/>
            <person name="Robbins C."/>
            <person name="Chaturvedi A."/>
        </authorList>
    </citation>
    <scope>NUCLEOTIDE SEQUENCE</scope>
    <source>
        <strain evidence="2">CHB12</strain>
    </source>
</reference>
<feature type="region of interest" description="Disordered" evidence="1">
    <location>
        <begin position="236"/>
        <end position="275"/>
    </location>
</feature>
<proteinExistence type="predicted"/>
<evidence type="ECO:0000256" key="1">
    <source>
        <dbReference type="SAM" id="MobiDB-lite"/>
    </source>
</evidence>
<accession>A0A915ZW66</accession>
<feature type="compositionally biased region" description="Basic and acidic residues" evidence="1">
    <location>
        <begin position="252"/>
        <end position="261"/>
    </location>
</feature>
<dbReference type="VEuPathDB" id="FungiDB:RhiirFUN_000088"/>
<feature type="compositionally biased region" description="Polar residues" evidence="1">
    <location>
        <begin position="236"/>
        <end position="246"/>
    </location>
</feature>
<name>A0A915ZW66_9GLOM</name>
<protein>
    <submittedName>
        <fullName evidence="2">Uncharacterized protein</fullName>
    </submittedName>
</protein>
<dbReference type="EMBL" id="CAGKOT010000075">
    <property type="protein sequence ID" value="CAB5392216.1"/>
    <property type="molecule type" value="Genomic_DNA"/>
</dbReference>
<evidence type="ECO:0000313" key="3">
    <source>
        <dbReference type="Proteomes" id="UP000684084"/>
    </source>
</evidence>
<evidence type="ECO:0000313" key="2">
    <source>
        <dbReference type="EMBL" id="CAB5392216.1"/>
    </source>
</evidence>
<gene>
    <name evidence="2" type="ORF">CHRIB12_LOCUS22313</name>
</gene>
<comment type="caution">
    <text evidence="2">The sequence shown here is derived from an EMBL/GenBank/DDBJ whole genome shotgun (WGS) entry which is preliminary data.</text>
</comment>
<dbReference type="Proteomes" id="UP000684084">
    <property type="component" value="Unassembled WGS sequence"/>
</dbReference>
<feature type="compositionally biased region" description="Polar residues" evidence="1">
    <location>
        <begin position="265"/>
        <end position="275"/>
    </location>
</feature>